<accession>A0A096FLM4</accession>
<evidence type="ECO:0000313" key="1">
    <source>
        <dbReference type="EMBL" id="KGH30814.1"/>
    </source>
</evidence>
<name>A0A096FLM4_COMTE</name>
<comment type="caution">
    <text evidence="1">The sequence shown here is derived from an EMBL/GenBank/DDBJ whole genome shotgun (WGS) entry which is preliminary data.</text>
</comment>
<evidence type="ECO:0000313" key="2">
    <source>
        <dbReference type="Proteomes" id="UP000029553"/>
    </source>
</evidence>
<dbReference type="RefSeq" id="WP_034367557.1">
    <property type="nucleotide sequence ID" value="NZ_AWOR01000037.1"/>
</dbReference>
<reference evidence="1 2" key="1">
    <citation type="submission" date="2013-09" db="EMBL/GenBank/DDBJ databases">
        <title>High correlation between genotypes and phenotypes of environmental bacteria Comamonas testosteroni strains.</title>
        <authorList>
            <person name="Liu L."/>
            <person name="Zhu W."/>
            <person name="Xia X."/>
            <person name="Xu B."/>
            <person name="Luo M."/>
            <person name="Wang G."/>
        </authorList>
    </citation>
    <scope>NUCLEOTIDE SEQUENCE [LARGE SCALE GENOMIC DNA]</scope>
    <source>
        <strain evidence="1 2">JL40</strain>
    </source>
</reference>
<protein>
    <submittedName>
        <fullName evidence="1">Uncharacterized protein</fullName>
    </submittedName>
</protein>
<dbReference type="Proteomes" id="UP000029553">
    <property type="component" value="Unassembled WGS sequence"/>
</dbReference>
<organism evidence="1 2">
    <name type="scientific">Comamonas testosteroni</name>
    <name type="common">Pseudomonas testosteroni</name>
    <dbReference type="NCBI Taxonomy" id="285"/>
    <lineage>
        <taxon>Bacteria</taxon>
        <taxon>Pseudomonadati</taxon>
        <taxon>Pseudomonadota</taxon>
        <taxon>Betaproteobacteria</taxon>
        <taxon>Burkholderiales</taxon>
        <taxon>Comamonadaceae</taxon>
        <taxon>Comamonas</taxon>
    </lineage>
</organism>
<dbReference type="EMBL" id="AWOR01000037">
    <property type="protein sequence ID" value="KGH30814.1"/>
    <property type="molecule type" value="Genomic_DNA"/>
</dbReference>
<gene>
    <name evidence="1" type="ORF">P353_08110</name>
</gene>
<sequence>MSKQYEKHKLSRWVREDEIGRVTAWLRAFRAALEQLGLPGATIRYGDKRTLQEWIRQDGSLVLERADNIVPLATKTPNLVPQVVVHLQVLLPSDAQSFGISQVVLDKLVSTFNAFIDHKPKARTPVQAQAPAVTIVEFLAHFHAVMQELPSESTDWGLFSIHARETVARIGKVKVSVEQLQFAESLFEHLINRQKKLVISYQRFLHSGQVRITQRNGVFVWSDVHIACSLYARAVGMSGFVW</sequence>
<proteinExistence type="predicted"/>
<dbReference type="AlphaFoldDB" id="A0A096FLM4"/>